<evidence type="ECO:0000256" key="1">
    <source>
        <dbReference type="SAM" id="MobiDB-lite"/>
    </source>
</evidence>
<accession>A0A7S4F0T7</accession>
<feature type="compositionally biased region" description="Low complexity" evidence="1">
    <location>
        <begin position="31"/>
        <end position="40"/>
    </location>
</feature>
<dbReference type="AlphaFoldDB" id="A0A7S4F0T7"/>
<reference evidence="2" key="1">
    <citation type="submission" date="2021-01" db="EMBL/GenBank/DDBJ databases">
        <authorList>
            <person name="Corre E."/>
            <person name="Pelletier E."/>
            <person name="Niang G."/>
            <person name="Scheremetjew M."/>
            <person name="Finn R."/>
            <person name="Kale V."/>
            <person name="Holt S."/>
            <person name="Cochrane G."/>
            <person name="Meng A."/>
            <person name="Brown T."/>
            <person name="Cohen L."/>
        </authorList>
    </citation>
    <scope>NUCLEOTIDE SEQUENCE</scope>
    <source>
        <strain evidence="2">CCMP645</strain>
    </source>
</reference>
<gene>
    <name evidence="2" type="ORF">PCAR00345_LOCUS17430</name>
</gene>
<proteinExistence type="predicted"/>
<protein>
    <submittedName>
        <fullName evidence="2">Uncharacterized protein</fullName>
    </submittedName>
</protein>
<organism evidence="2">
    <name type="scientific">Chrysotila carterae</name>
    <name type="common">Marine alga</name>
    <name type="synonym">Syracosphaera carterae</name>
    <dbReference type="NCBI Taxonomy" id="13221"/>
    <lineage>
        <taxon>Eukaryota</taxon>
        <taxon>Haptista</taxon>
        <taxon>Haptophyta</taxon>
        <taxon>Prymnesiophyceae</taxon>
        <taxon>Isochrysidales</taxon>
        <taxon>Isochrysidaceae</taxon>
        <taxon>Chrysotila</taxon>
    </lineage>
</organism>
<name>A0A7S4F0T7_CHRCT</name>
<feature type="region of interest" description="Disordered" evidence="1">
    <location>
        <begin position="29"/>
        <end position="49"/>
    </location>
</feature>
<sequence length="170" mass="17851">MSTRARASSWSCHAMSALLRLQEEELGGASGLRRGAPRGARQQRRAAKGARVRTVEQALDCTADLPSALLGAGIAVHTHQLAHVLGGARLAERSKQLHGTAVAREAASAQPQGTRGAIVDACLEGCSTAEDFVARLQLRADVAEAVLRCIECGHGSELENALNQLPLSID</sequence>
<dbReference type="EMBL" id="HBIZ01027481">
    <property type="protein sequence ID" value="CAE0764818.1"/>
    <property type="molecule type" value="Transcribed_RNA"/>
</dbReference>
<evidence type="ECO:0000313" key="2">
    <source>
        <dbReference type="EMBL" id="CAE0764818.1"/>
    </source>
</evidence>